<organism evidence="14 15">
    <name type="scientific">Methylobrevis albus</name>
    <dbReference type="NCBI Taxonomy" id="2793297"/>
    <lineage>
        <taxon>Bacteria</taxon>
        <taxon>Pseudomonadati</taxon>
        <taxon>Pseudomonadota</taxon>
        <taxon>Alphaproteobacteria</taxon>
        <taxon>Hyphomicrobiales</taxon>
        <taxon>Pleomorphomonadaceae</taxon>
        <taxon>Methylobrevis</taxon>
    </lineage>
</organism>
<feature type="binding site" evidence="11">
    <location>
        <position position="150"/>
    </location>
    <ligand>
        <name>ATP</name>
        <dbReference type="ChEBI" id="CHEBI:30616"/>
    </ligand>
</feature>
<dbReference type="InterPro" id="IPR036890">
    <property type="entry name" value="HATPase_C_sf"/>
</dbReference>
<dbReference type="GO" id="GO:0046872">
    <property type="term" value="F:metal ion binding"/>
    <property type="evidence" value="ECO:0007669"/>
    <property type="project" value="UniProtKB-KW"/>
</dbReference>
<dbReference type="PRINTS" id="PR00418">
    <property type="entry name" value="TPI2FAMILY"/>
</dbReference>
<dbReference type="PANTHER" id="PTHR45866:SF4">
    <property type="entry name" value="DNA TOPOISOMERASE 4 SUBUNIT B"/>
    <property type="match status" value="1"/>
</dbReference>
<dbReference type="CDD" id="cd16928">
    <property type="entry name" value="HATPase_GyrB-like"/>
    <property type="match status" value="1"/>
</dbReference>
<dbReference type="FunFam" id="3.30.565.10:FF:000002">
    <property type="entry name" value="DNA gyrase subunit B"/>
    <property type="match status" value="1"/>
</dbReference>
<feature type="binding site" evidence="11">
    <location>
        <position position="422"/>
    </location>
    <ligand>
        <name>ATP</name>
        <dbReference type="ChEBI" id="CHEBI:30616"/>
    </ligand>
</feature>
<dbReference type="InterPro" id="IPR000565">
    <property type="entry name" value="Topo_IIA_B"/>
</dbReference>
<dbReference type="InterPro" id="IPR013760">
    <property type="entry name" value="Topo_IIA-like_dom_sf"/>
</dbReference>
<keyword evidence="6" id="KW-0460">Magnesium</keyword>
<dbReference type="InterPro" id="IPR020568">
    <property type="entry name" value="Ribosomal_Su5_D2-typ_SF"/>
</dbReference>
<comment type="caution">
    <text evidence="14">The sequence shown here is derived from an EMBL/GenBank/DDBJ whole genome shotgun (WGS) entry which is preliminary data.</text>
</comment>
<comment type="catalytic activity">
    <reaction evidence="1 11">
        <text>ATP-dependent breakage, passage and rejoining of double-stranded DNA.</text>
        <dbReference type="EC" id="5.6.2.2"/>
    </reaction>
</comment>
<dbReference type="InterPro" id="IPR018522">
    <property type="entry name" value="TopoIIA_CS"/>
</dbReference>
<dbReference type="InterPro" id="IPR014721">
    <property type="entry name" value="Ribsml_uS5_D2-typ_fold_subgr"/>
</dbReference>
<keyword evidence="15" id="KW-1185">Reference proteome</keyword>
<dbReference type="GO" id="GO:0003677">
    <property type="term" value="F:DNA binding"/>
    <property type="evidence" value="ECO:0007669"/>
    <property type="project" value="UniProtKB-UniRule"/>
</dbReference>
<evidence type="ECO:0000256" key="2">
    <source>
        <dbReference type="ARBA" id="ARBA00001946"/>
    </source>
</evidence>
<dbReference type="InterPro" id="IPR005737">
    <property type="entry name" value="TopoIV_B_Gneg"/>
</dbReference>
<dbReference type="InterPro" id="IPR003594">
    <property type="entry name" value="HATPase_dom"/>
</dbReference>
<dbReference type="SUPFAM" id="SSF54211">
    <property type="entry name" value="Ribosomal protein S5 domain 2-like"/>
    <property type="match status" value="1"/>
</dbReference>
<feature type="binding site" evidence="11">
    <location>
        <begin position="192"/>
        <end position="198"/>
    </location>
    <ligand>
        <name>ATP</name>
        <dbReference type="ChEBI" id="CHEBI:30616"/>
    </ligand>
</feature>
<dbReference type="SUPFAM" id="SSF55874">
    <property type="entry name" value="ATPase domain of HSP90 chaperone/DNA topoisomerase II/histidine kinase"/>
    <property type="match status" value="1"/>
</dbReference>
<name>A0A931I3X3_9HYPH</name>
<dbReference type="InterPro" id="IPR006171">
    <property type="entry name" value="TOPRIM_dom"/>
</dbReference>
<dbReference type="GO" id="GO:0005524">
    <property type="term" value="F:ATP binding"/>
    <property type="evidence" value="ECO:0007669"/>
    <property type="project" value="UniProtKB-UniRule"/>
</dbReference>
<dbReference type="AlphaFoldDB" id="A0A931I3X3"/>
<dbReference type="PANTHER" id="PTHR45866">
    <property type="entry name" value="DNA GYRASE/TOPOISOMERASE SUBUNIT B"/>
    <property type="match status" value="1"/>
</dbReference>
<keyword evidence="7 11" id="KW-0799">Topoisomerase</keyword>
<keyword evidence="5 11" id="KW-0067">ATP-binding</keyword>
<dbReference type="EMBL" id="JADZLT010000056">
    <property type="protein sequence ID" value="MBH0239790.1"/>
    <property type="molecule type" value="Genomic_DNA"/>
</dbReference>
<evidence type="ECO:0000256" key="1">
    <source>
        <dbReference type="ARBA" id="ARBA00000185"/>
    </source>
</evidence>
<dbReference type="HAMAP" id="MF_00938">
    <property type="entry name" value="ParE_type1"/>
    <property type="match status" value="1"/>
</dbReference>
<dbReference type="PRINTS" id="PR01159">
    <property type="entry name" value="DNAGYRASEB"/>
</dbReference>
<dbReference type="GO" id="GO:0006265">
    <property type="term" value="P:DNA topological change"/>
    <property type="evidence" value="ECO:0007669"/>
    <property type="project" value="UniProtKB-UniRule"/>
</dbReference>
<dbReference type="Pfam" id="PF01751">
    <property type="entry name" value="Toprim"/>
    <property type="match status" value="1"/>
</dbReference>
<comment type="cofactor">
    <cofactor evidence="2">
        <name>Mg(2+)</name>
        <dbReference type="ChEBI" id="CHEBI:18420"/>
    </cofactor>
</comment>
<evidence type="ECO:0000256" key="10">
    <source>
        <dbReference type="ARBA" id="ARBA00063644"/>
    </source>
</evidence>
<dbReference type="PROSITE" id="PS00177">
    <property type="entry name" value="TOPOISOMERASE_II"/>
    <property type="match status" value="1"/>
</dbReference>
<evidence type="ECO:0000256" key="12">
    <source>
        <dbReference type="SAM" id="MobiDB-lite"/>
    </source>
</evidence>
<feature type="compositionally biased region" description="Low complexity" evidence="12">
    <location>
        <begin position="47"/>
        <end position="73"/>
    </location>
</feature>
<evidence type="ECO:0000256" key="4">
    <source>
        <dbReference type="ARBA" id="ARBA00022741"/>
    </source>
</evidence>
<feature type="site" description="Interaction with DNA" evidence="11">
    <location>
        <position position="705"/>
    </location>
</feature>
<dbReference type="EC" id="5.6.2.2" evidence="11"/>
<feature type="site" description="Interaction with DNA" evidence="11">
    <location>
        <position position="536"/>
    </location>
</feature>
<dbReference type="SMART" id="SM00433">
    <property type="entry name" value="TOP2c"/>
    <property type="match status" value="1"/>
</dbReference>
<keyword evidence="4 11" id="KW-0547">Nucleotide-binding</keyword>
<dbReference type="GO" id="GO:0005694">
    <property type="term" value="C:chromosome"/>
    <property type="evidence" value="ECO:0007669"/>
    <property type="project" value="InterPro"/>
</dbReference>
<comment type="subunit">
    <text evidence="10 11">Heterotetramer composed of ParC and ParE.</text>
</comment>
<dbReference type="SMART" id="SM00387">
    <property type="entry name" value="HATPase_c"/>
    <property type="match status" value="1"/>
</dbReference>
<evidence type="ECO:0000256" key="8">
    <source>
        <dbReference type="ARBA" id="ARBA00023125"/>
    </source>
</evidence>
<feature type="domain" description="Toprim" evidence="13">
    <location>
        <begin position="502"/>
        <end position="616"/>
    </location>
</feature>
<keyword evidence="9 11" id="KW-0413">Isomerase</keyword>
<evidence type="ECO:0000256" key="11">
    <source>
        <dbReference type="HAMAP-Rule" id="MF_00938"/>
    </source>
</evidence>
<dbReference type="InterPro" id="IPR013759">
    <property type="entry name" value="Topo_IIA_B_C"/>
</dbReference>
<dbReference type="CDD" id="cd00822">
    <property type="entry name" value="TopoII_Trans_DNA_gyrase"/>
    <property type="match status" value="1"/>
</dbReference>
<dbReference type="Gene3D" id="3.30.565.10">
    <property type="entry name" value="Histidine kinase-like ATPase, C-terminal domain"/>
    <property type="match status" value="1"/>
</dbReference>
<gene>
    <name evidence="11 14" type="primary">parE</name>
    <name evidence="14" type="ORF">I5731_18365</name>
</gene>
<accession>A0A931I3X3</accession>
<evidence type="ECO:0000256" key="7">
    <source>
        <dbReference type="ARBA" id="ARBA00023029"/>
    </source>
</evidence>
<keyword evidence="8 11" id="KW-0238">DNA-binding</keyword>
<dbReference type="Gene3D" id="3.30.230.10">
    <property type="match status" value="1"/>
</dbReference>
<dbReference type="GO" id="GO:0003918">
    <property type="term" value="F:DNA topoisomerase type II (double strand cut, ATP-hydrolyzing) activity"/>
    <property type="evidence" value="ECO:0007669"/>
    <property type="project" value="UniProtKB-UniRule"/>
</dbReference>
<evidence type="ECO:0000256" key="9">
    <source>
        <dbReference type="ARBA" id="ARBA00023235"/>
    </source>
</evidence>
<dbReference type="PROSITE" id="PS50880">
    <property type="entry name" value="TOPRIM"/>
    <property type="match status" value="1"/>
</dbReference>
<sequence>MTDRDDLFANLDAAVRAMKAKTQPRRTTGAAAPELAAPDPVVPPPALDAVPTPVAPAAKSPARPAAAGARAAVPPKPAGGDDYDAASIEVLEGLEPVRRRPGMYIGGTDERAYHHLFAEVIDNSMDEAVAGHASWIEVELDADGFLSVTDNGRGIPTDPHPKFPGKSALEVIMTTLHAGGKFDSKVYETSGGLHGVGVSVVNALSEVLEVEVARGRQLWRQRFERGHAASPLESLGEVMNRRGTRVRFRPDPQIFGAAAKFDPARLMRMARSKAYLFGGVEIRWHCAPALVDGTQTPAEAVFRFPGGLKDYLVEALGSEKRVVEELFSGRTPKHSGHGAVEWAVSWFGGDGFVNSYCNTIPTPEGGTHEQGLRMALARGLKGYGELTGNKRVAAVTPDDVMTSAGAMLAVFIREPEFVGQTKDKLASAEAARIVENAVKDAFDHWLAGSPSQASRLLDWVIDRAEERLRRRQEKEVGRKTALRKLRLPGKLADCSQTAAQGSEIFIVEGDSAGGSAKQARSRASQAVLPLRGKILNVASAGREKLGQNQQLSDLLQALGCGTRAQYREADLRYDKVIVMTDADVDGAHIASLLITFFYREIPNLIREGHLYLAVPPLYRLSQGGKTIYARDDAHREELLATVFKGRQKVEIGRFKGLGEMMPSQLKETTMDPATRTLLRVQMIEDEAVATADSVERLMGNKPEGRFQFIQENAEFAVDLDI</sequence>
<proteinExistence type="inferred from homology"/>
<dbReference type="InterPro" id="IPR001241">
    <property type="entry name" value="Topo_IIA"/>
</dbReference>
<dbReference type="Pfam" id="PF00986">
    <property type="entry name" value="DNA_gyraseB_C"/>
    <property type="match status" value="1"/>
</dbReference>
<dbReference type="NCBIfam" id="TIGR01055">
    <property type="entry name" value="parE_Gneg"/>
    <property type="match status" value="1"/>
</dbReference>
<evidence type="ECO:0000256" key="3">
    <source>
        <dbReference type="ARBA" id="ARBA00022723"/>
    </source>
</evidence>
<dbReference type="Pfam" id="PF02518">
    <property type="entry name" value="HATPase_c"/>
    <property type="match status" value="1"/>
</dbReference>
<feature type="binding site" evidence="11">
    <location>
        <position position="83"/>
    </location>
    <ligand>
        <name>ATP</name>
        <dbReference type="ChEBI" id="CHEBI:30616"/>
    </ligand>
</feature>
<reference evidence="14" key="1">
    <citation type="submission" date="2020-12" db="EMBL/GenBank/DDBJ databases">
        <title>Methylobrevis albus sp. nov., isolated from fresh water lack sediment.</title>
        <authorList>
            <person name="Zou Q."/>
        </authorList>
    </citation>
    <scope>NUCLEOTIDE SEQUENCE</scope>
    <source>
        <strain evidence="14">L22</strain>
    </source>
</reference>
<protein>
    <recommendedName>
        <fullName evidence="11">DNA topoisomerase 4 subunit B</fullName>
        <ecNumber evidence="11">5.6.2.2</ecNumber>
    </recommendedName>
    <alternativeName>
        <fullName evidence="11">Topoisomerase IV subunit B</fullName>
    </alternativeName>
</protein>
<dbReference type="InterPro" id="IPR013506">
    <property type="entry name" value="Topo_IIA_bsu_dom2"/>
</dbReference>
<dbReference type="Proteomes" id="UP000631694">
    <property type="component" value="Unassembled WGS sequence"/>
</dbReference>
<keyword evidence="3" id="KW-0479">Metal-binding</keyword>
<dbReference type="RefSeq" id="WP_197312865.1">
    <property type="nucleotide sequence ID" value="NZ_JADZLT010000056.1"/>
</dbReference>
<dbReference type="FunFam" id="3.30.230.10:FF:000047">
    <property type="entry name" value="DNA topoisomerase 4 subunit B"/>
    <property type="match status" value="1"/>
</dbReference>
<dbReference type="GO" id="GO:0007059">
    <property type="term" value="P:chromosome segregation"/>
    <property type="evidence" value="ECO:0007669"/>
    <property type="project" value="UniProtKB-UniRule"/>
</dbReference>
<evidence type="ECO:0000313" key="15">
    <source>
        <dbReference type="Proteomes" id="UP000631694"/>
    </source>
</evidence>
<feature type="region of interest" description="Disordered" evidence="12">
    <location>
        <begin position="18"/>
        <end position="80"/>
    </location>
</feature>
<feature type="compositionally biased region" description="Low complexity" evidence="12">
    <location>
        <begin position="30"/>
        <end position="39"/>
    </location>
</feature>
<evidence type="ECO:0000256" key="5">
    <source>
        <dbReference type="ARBA" id="ARBA00022840"/>
    </source>
</evidence>
<feature type="binding site" evidence="11">
    <location>
        <position position="123"/>
    </location>
    <ligand>
        <name>ATP</name>
        <dbReference type="ChEBI" id="CHEBI:30616"/>
    </ligand>
</feature>
<evidence type="ECO:0000259" key="13">
    <source>
        <dbReference type="PROSITE" id="PS50880"/>
    </source>
</evidence>
<dbReference type="InterPro" id="IPR002288">
    <property type="entry name" value="DNA_gyrase_B_C"/>
</dbReference>
<evidence type="ECO:0000313" key="14">
    <source>
        <dbReference type="EMBL" id="MBH0239790.1"/>
    </source>
</evidence>
<dbReference type="FunFam" id="3.40.50.670:FF:000006">
    <property type="entry name" value="DNA topoisomerase (ATP-hydrolyzing)"/>
    <property type="match status" value="1"/>
</dbReference>
<dbReference type="Gene3D" id="3.40.50.670">
    <property type="match status" value="1"/>
</dbReference>
<evidence type="ECO:0000256" key="6">
    <source>
        <dbReference type="ARBA" id="ARBA00022842"/>
    </source>
</evidence>
<dbReference type="Pfam" id="PF00204">
    <property type="entry name" value="DNA_gyraseB"/>
    <property type="match status" value="1"/>
</dbReference>
<feature type="site" description="Interaction with DNA" evidence="11">
    <location>
        <position position="588"/>
    </location>
</feature>
<comment type="similarity">
    <text evidence="11">Belongs to the type II topoisomerase family. ParE type 1 subfamily.</text>
</comment>
<comment type="function">
    <text evidence="11">Topoisomerase IV is essential for chromosome segregation. It relaxes supercoiled DNA. Performs the decatenation events required during the replication of a circular DNA molecule.</text>
</comment>
<dbReference type="SUPFAM" id="SSF56719">
    <property type="entry name" value="Type II DNA topoisomerase"/>
    <property type="match status" value="1"/>
</dbReference>